<name>A0A1N7KCQ2_9FLAO</name>
<dbReference type="Proteomes" id="UP000185839">
    <property type="component" value="Unassembled WGS sequence"/>
</dbReference>
<sequence>MLKNLKIISFLLILGFVFSCSSRGDEAGDFVPPVSGQFHEISPVNGRARVDFIDGNKVVLYPKSSGFGTQFVFQINSNTNTIILDDDLSIPNKHFEYYFKIINSNKFEMTNFINQEEAIMTFEK</sequence>
<proteinExistence type="predicted"/>
<evidence type="ECO:0000313" key="2">
    <source>
        <dbReference type="EMBL" id="SIS59353.1"/>
    </source>
</evidence>
<accession>A0A1N7KCQ2</accession>
<evidence type="ECO:0000313" key="3">
    <source>
        <dbReference type="Proteomes" id="UP000185839"/>
    </source>
</evidence>
<organism evidence="2 3">
    <name type="scientific">Kaistella chaponensis</name>
    <dbReference type="NCBI Taxonomy" id="713588"/>
    <lineage>
        <taxon>Bacteria</taxon>
        <taxon>Pseudomonadati</taxon>
        <taxon>Bacteroidota</taxon>
        <taxon>Flavobacteriia</taxon>
        <taxon>Flavobacteriales</taxon>
        <taxon>Weeksellaceae</taxon>
        <taxon>Chryseobacterium group</taxon>
        <taxon>Kaistella</taxon>
    </lineage>
</organism>
<feature type="signal peptide" evidence="1">
    <location>
        <begin position="1"/>
        <end position="27"/>
    </location>
</feature>
<dbReference type="AlphaFoldDB" id="A0A1N7KCQ2"/>
<dbReference type="PROSITE" id="PS51257">
    <property type="entry name" value="PROKAR_LIPOPROTEIN"/>
    <property type="match status" value="1"/>
</dbReference>
<evidence type="ECO:0000256" key="1">
    <source>
        <dbReference type="SAM" id="SignalP"/>
    </source>
</evidence>
<dbReference type="OrthoDB" id="1027451at2"/>
<dbReference type="RefSeq" id="WP_076385721.1">
    <property type="nucleotide sequence ID" value="NZ_FTOI01000003.1"/>
</dbReference>
<dbReference type="EMBL" id="FTOI01000003">
    <property type="protein sequence ID" value="SIS59353.1"/>
    <property type="molecule type" value="Genomic_DNA"/>
</dbReference>
<keyword evidence="3" id="KW-1185">Reference proteome</keyword>
<protein>
    <recommendedName>
        <fullName evidence="4">DUF4369 domain-containing protein</fullName>
    </recommendedName>
</protein>
<feature type="chain" id="PRO_5012839915" description="DUF4369 domain-containing protein" evidence="1">
    <location>
        <begin position="28"/>
        <end position="124"/>
    </location>
</feature>
<keyword evidence="1" id="KW-0732">Signal</keyword>
<gene>
    <name evidence="2" type="ORF">SAMN05421789_103133</name>
</gene>
<evidence type="ECO:0008006" key="4">
    <source>
        <dbReference type="Google" id="ProtNLM"/>
    </source>
</evidence>
<dbReference type="STRING" id="713588.SAMN05421789_103133"/>
<reference evidence="3" key="1">
    <citation type="submission" date="2017-01" db="EMBL/GenBank/DDBJ databases">
        <authorList>
            <person name="Varghese N."/>
            <person name="Submissions S."/>
        </authorList>
    </citation>
    <scope>NUCLEOTIDE SEQUENCE [LARGE SCALE GENOMIC DNA]</scope>
    <source>
        <strain evidence="3">DSM 23145</strain>
    </source>
</reference>